<feature type="compositionally biased region" description="Polar residues" evidence="1">
    <location>
        <begin position="285"/>
        <end position="298"/>
    </location>
</feature>
<evidence type="ECO:0000256" key="1">
    <source>
        <dbReference type="SAM" id="MobiDB-lite"/>
    </source>
</evidence>
<evidence type="ECO:0000313" key="3">
    <source>
        <dbReference type="Proteomes" id="UP000596742"/>
    </source>
</evidence>
<feature type="region of interest" description="Disordered" evidence="1">
    <location>
        <begin position="258"/>
        <end position="312"/>
    </location>
</feature>
<comment type="caution">
    <text evidence="2">The sequence shown here is derived from an EMBL/GenBank/DDBJ whole genome shotgun (WGS) entry which is preliminary data.</text>
</comment>
<evidence type="ECO:0008006" key="4">
    <source>
        <dbReference type="Google" id="ProtNLM"/>
    </source>
</evidence>
<dbReference type="Proteomes" id="UP000596742">
    <property type="component" value="Unassembled WGS sequence"/>
</dbReference>
<feature type="region of interest" description="Disordered" evidence="1">
    <location>
        <begin position="1"/>
        <end position="30"/>
    </location>
</feature>
<dbReference type="PANTHER" id="PTHR33223:SF6">
    <property type="entry name" value="CCHC-TYPE DOMAIN-CONTAINING PROTEIN"/>
    <property type="match status" value="1"/>
</dbReference>
<dbReference type="OrthoDB" id="6216348at2759"/>
<evidence type="ECO:0000313" key="2">
    <source>
        <dbReference type="EMBL" id="VDI10967.1"/>
    </source>
</evidence>
<organism evidence="2 3">
    <name type="scientific">Mytilus galloprovincialis</name>
    <name type="common">Mediterranean mussel</name>
    <dbReference type="NCBI Taxonomy" id="29158"/>
    <lineage>
        <taxon>Eukaryota</taxon>
        <taxon>Metazoa</taxon>
        <taxon>Spiralia</taxon>
        <taxon>Lophotrochozoa</taxon>
        <taxon>Mollusca</taxon>
        <taxon>Bivalvia</taxon>
        <taxon>Autobranchia</taxon>
        <taxon>Pteriomorphia</taxon>
        <taxon>Mytilida</taxon>
        <taxon>Mytiloidea</taxon>
        <taxon>Mytilidae</taxon>
        <taxon>Mytilinae</taxon>
        <taxon>Mytilus</taxon>
    </lineage>
</organism>
<dbReference type="PANTHER" id="PTHR33223">
    <property type="entry name" value="CCHC-TYPE DOMAIN-CONTAINING PROTEIN"/>
    <property type="match status" value="1"/>
</dbReference>
<reference evidence="2" key="1">
    <citation type="submission" date="2018-11" db="EMBL/GenBank/DDBJ databases">
        <authorList>
            <person name="Alioto T."/>
            <person name="Alioto T."/>
        </authorList>
    </citation>
    <scope>NUCLEOTIDE SEQUENCE</scope>
</reference>
<protein>
    <recommendedName>
        <fullName evidence="4">Retrotransposon gag domain-containing protein</fullName>
    </recommendedName>
</protein>
<accession>A0A8B6CYA6</accession>
<keyword evidence="3" id="KW-1185">Reference proteome</keyword>
<feature type="compositionally biased region" description="Basic and acidic residues" evidence="1">
    <location>
        <begin position="302"/>
        <end position="312"/>
    </location>
</feature>
<dbReference type="AlphaFoldDB" id="A0A8B6CYA6"/>
<name>A0A8B6CYA6_MYTGA</name>
<proteinExistence type="predicted"/>
<gene>
    <name evidence="2" type="ORF">MGAL_10B008320</name>
</gene>
<dbReference type="EMBL" id="UYJE01002462">
    <property type="protein sequence ID" value="VDI10967.1"/>
    <property type="molecule type" value="Genomic_DNA"/>
</dbReference>
<feature type="compositionally biased region" description="Polar residues" evidence="1">
    <location>
        <begin position="11"/>
        <end position="22"/>
    </location>
</feature>
<sequence length="312" mass="36436">MELSGHESENMGASTKQIQSPDFHNRANELTTDMPKTRCFRVRNIRPANEYPVRRTFSGVSDDVWNEFIQYFENISELNVWNNEKARRVLLSTLRGQAETFAYGMPLIIQRDYERLKQKMEERFGHTAMKERYVTEAKLRKKQPEESLRDFGQAIEDLYRRAYPDTPEIVEENSIKAFLDKCGQSEDFRLAVKRTRPKTLQEAINNSMRKECLRAGEKDLAKEYKPVQRPIIEVGEGKSSATEEKDGVQIEHVDRNMGLHNYPRNNGIGPQVRSYNRDGWRGRGRSQSFINRSQNFRTQGGYRRDTGEKDLN</sequence>